<keyword evidence="4" id="KW-1185">Reference proteome</keyword>
<evidence type="ECO:0000259" key="2">
    <source>
        <dbReference type="Pfam" id="PF09992"/>
    </source>
</evidence>
<evidence type="ECO:0000256" key="1">
    <source>
        <dbReference type="SAM" id="MobiDB-lite"/>
    </source>
</evidence>
<dbReference type="PANTHER" id="PTHR40446:SF2">
    <property type="entry name" value="N-ACETYLGLUCOSAMINE-1-PHOSPHODIESTER ALPHA-N-ACETYLGLUCOSAMINIDASE"/>
    <property type="match status" value="1"/>
</dbReference>
<comment type="caution">
    <text evidence="3">The sequence shown here is derived from an EMBL/GenBank/DDBJ whole genome shotgun (WGS) entry which is preliminary data.</text>
</comment>
<feature type="region of interest" description="Disordered" evidence="1">
    <location>
        <begin position="1"/>
        <end position="23"/>
    </location>
</feature>
<name>A0A1T1CI88_9SYNE</name>
<evidence type="ECO:0000313" key="3">
    <source>
        <dbReference type="EMBL" id="OOV28341.1"/>
    </source>
</evidence>
<dbReference type="Proteomes" id="UP000242636">
    <property type="component" value="Unassembled WGS sequence"/>
</dbReference>
<protein>
    <recommendedName>
        <fullName evidence="2">Phosphodiester glycosidase domain-containing protein</fullName>
    </recommendedName>
</protein>
<dbReference type="Pfam" id="PF09992">
    <property type="entry name" value="NAGPA"/>
    <property type="match status" value="1"/>
</dbReference>
<feature type="domain" description="Phosphodiester glycosidase" evidence="2">
    <location>
        <begin position="471"/>
        <end position="592"/>
    </location>
</feature>
<accession>A0A1T1CI88</accession>
<sequence length="602" mass="65507">MPFGLFAPAHGGQSPTATAAPSPLPAEHTELFRTESLPATLPPLQQPQAGQTGSPVVTGDTVVLNGAALQAPWRLEGESGSSQRLFVPTDVLIHRLGAKVSPGPGGRQLVWFGHVVPLEETPSSLEGVPALDITPLVQRFRWRFRPVASRLNLQVPPPQLINVRLWQSAERVRIVLDFLGPAPFRLQDGVLLVEMRSRDLHLREMETLGIPHQWTPGLLRLNTAGLGPDRRILTLGRPERLVLDLSYEDFLALRIPGPTKQDVLPPLEQFQLTTRVMALDARKFRLHSVALDVTNPAVTMLPLTSSAGMDGLNPLRALANGWQAELAINGGYFNRIRKLPLGAIKREGQWLSGPILGRGAIGWGSGERPVFGRLVMQETVTGPGGFFPISHLNSGYVQKGVARYTHRWGRHYLPLTQGETGILVQGNRVVRHFASFQLDGGVALAPESWLLVARYGATLPLRLGDYVELDQRLTPGVFGRQPHVLGAGPLLLQGGRIVLNVGLERFSSQFQRQKAPRSVVAWGKDQLWLLTVQGLGNSGPDLKETARLVQQLGMEDALNLDGGSSTTLVFRGVTAVRGRGVDSRVHNGLGVMVRQPPGENGS</sequence>
<dbReference type="EMBL" id="MWLD01000069">
    <property type="protein sequence ID" value="OOV28341.1"/>
    <property type="molecule type" value="Genomic_DNA"/>
</dbReference>
<reference evidence="3 4" key="1">
    <citation type="submission" date="2017-02" db="EMBL/GenBank/DDBJ databases">
        <title>Draft Genome Sequences of 'Candidatus Synechococcus spongiarum', Cyanobacterial Symbionts of the Mediterranean Sponge Aplysina aerophoba from two locations.</title>
        <authorList>
            <person name="Slaby B.M."/>
            <person name="Hentschel U."/>
        </authorList>
    </citation>
    <scope>NUCLEOTIDE SEQUENCE [LARGE SCALE GENOMIC DNA]</scope>
    <source>
        <strain evidence="3">LMB bulk15M</strain>
    </source>
</reference>
<proteinExistence type="predicted"/>
<organism evidence="3 4">
    <name type="scientific">Candidatus Synechococcus spongiarum LMB bulk15M</name>
    <dbReference type="NCBI Taxonomy" id="1943582"/>
    <lineage>
        <taxon>Bacteria</taxon>
        <taxon>Bacillati</taxon>
        <taxon>Cyanobacteriota</taxon>
        <taxon>Cyanophyceae</taxon>
        <taxon>Synechococcales</taxon>
        <taxon>Synechococcaceae</taxon>
        <taxon>Synechococcus</taxon>
    </lineage>
</organism>
<gene>
    <name evidence="3" type="ORF">BV61_05860</name>
</gene>
<dbReference type="PANTHER" id="PTHR40446">
    <property type="entry name" value="N-ACETYLGLUCOSAMINE-1-PHOSPHODIESTER ALPHA-N-ACETYLGLUCOSAMINIDASE"/>
    <property type="match status" value="1"/>
</dbReference>
<dbReference type="AlphaFoldDB" id="A0A1T1CI88"/>
<dbReference type="InterPro" id="IPR018711">
    <property type="entry name" value="NAGPA"/>
</dbReference>
<evidence type="ECO:0000313" key="4">
    <source>
        <dbReference type="Proteomes" id="UP000242636"/>
    </source>
</evidence>